<accession>A0A9N9DQB0</accession>
<keyword evidence="2" id="KW-1185">Reference proteome</keyword>
<dbReference type="EMBL" id="CAJVQA010006984">
    <property type="protein sequence ID" value="CAG8649500.1"/>
    <property type="molecule type" value="Genomic_DNA"/>
</dbReference>
<evidence type="ECO:0000313" key="1">
    <source>
        <dbReference type="EMBL" id="CAG8649500.1"/>
    </source>
</evidence>
<name>A0A9N9DQB0_9GLOM</name>
<gene>
    <name evidence="1" type="ORF">CPELLU_LOCUS9256</name>
</gene>
<comment type="caution">
    <text evidence="1">The sequence shown here is derived from an EMBL/GenBank/DDBJ whole genome shotgun (WGS) entry which is preliminary data.</text>
</comment>
<sequence>RFVITLLRIDFRSKEYTASDLELSDLFANQIIDQDSDLVNRLSRFMKKNQTESIQRH</sequence>
<protein>
    <submittedName>
        <fullName evidence="1">10838_t:CDS:1</fullName>
    </submittedName>
</protein>
<dbReference type="AlphaFoldDB" id="A0A9N9DQB0"/>
<reference evidence="1" key="1">
    <citation type="submission" date="2021-06" db="EMBL/GenBank/DDBJ databases">
        <authorList>
            <person name="Kallberg Y."/>
            <person name="Tangrot J."/>
            <person name="Rosling A."/>
        </authorList>
    </citation>
    <scope>NUCLEOTIDE SEQUENCE</scope>
    <source>
        <strain evidence="1">FL966</strain>
    </source>
</reference>
<evidence type="ECO:0000313" key="2">
    <source>
        <dbReference type="Proteomes" id="UP000789759"/>
    </source>
</evidence>
<organism evidence="1 2">
    <name type="scientific">Cetraspora pellucida</name>
    <dbReference type="NCBI Taxonomy" id="1433469"/>
    <lineage>
        <taxon>Eukaryota</taxon>
        <taxon>Fungi</taxon>
        <taxon>Fungi incertae sedis</taxon>
        <taxon>Mucoromycota</taxon>
        <taxon>Glomeromycotina</taxon>
        <taxon>Glomeromycetes</taxon>
        <taxon>Diversisporales</taxon>
        <taxon>Gigasporaceae</taxon>
        <taxon>Cetraspora</taxon>
    </lineage>
</organism>
<feature type="non-terminal residue" evidence="1">
    <location>
        <position position="57"/>
    </location>
</feature>
<dbReference type="Proteomes" id="UP000789759">
    <property type="component" value="Unassembled WGS sequence"/>
</dbReference>
<proteinExistence type="predicted"/>
<dbReference type="OrthoDB" id="2385947at2759"/>